<feature type="region of interest" description="Disordered" evidence="1">
    <location>
        <begin position="1"/>
        <end position="40"/>
    </location>
</feature>
<protein>
    <submittedName>
        <fullName evidence="2">Uncharacterized protein</fullName>
    </submittedName>
</protein>
<organism evidence="2 3">
    <name type="scientific">Polyplax serrata</name>
    <name type="common">Common mouse louse</name>
    <dbReference type="NCBI Taxonomy" id="468196"/>
    <lineage>
        <taxon>Eukaryota</taxon>
        <taxon>Metazoa</taxon>
        <taxon>Ecdysozoa</taxon>
        <taxon>Arthropoda</taxon>
        <taxon>Hexapoda</taxon>
        <taxon>Insecta</taxon>
        <taxon>Pterygota</taxon>
        <taxon>Neoptera</taxon>
        <taxon>Paraneoptera</taxon>
        <taxon>Psocodea</taxon>
        <taxon>Troctomorpha</taxon>
        <taxon>Phthiraptera</taxon>
        <taxon>Anoplura</taxon>
        <taxon>Polyplacidae</taxon>
        <taxon>Polyplax</taxon>
    </lineage>
</organism>
<comment type="caution">
    <text evidence="2">The sequence shown here is derived from an EMBL/GenBank/DDBJ whole genome shotgun (WGS) entry which is preliminary data.</text>
</comment>
<evidence type="ECO:0000313" key="2">
    <source>
        <dbReference type="EMBL" id="KAK6644339.1"/>
    </source>
</evidence>
<feature type="region of interest" description="Disordered" evidence="1">
    <location>
        <begin position="61"/>
        <end position="121"/>
    </location>
</feature>
<feature type="region of interest" description="Disordered" evidence="1">
    <location>
        <begin position="267"/>
        <end position="286"/>
    </location>
</feature>
<dbReference type="EMBL" id="JAWJWE010000001">
    <property type="protein sequence ID" value="KAK6644339.1"/>
    <property type="molecule type" value="Genomic_DNA"/>
</dbReference>
<gene>
    <name evidence="2" type="ORF">RUM43_000606</name>
</gene>
<evidence type="ECO:0000256" key="1">
    <source>
        <dbReference type="SAM" id="MobiDB-lite"/>
    </source>
</evidence>
<proteinExistence type="predicted"/>
<accession>A0AAN8SDK6</accession>
<reference evidence="2 3" key="1">
    <citation type="submission" date="2023-10" db="EMBL/GenBank/DDBJ databases">
        <title>Genomes of two closely related lineages of the louse Polyplax serrata with different host specificities.</title>
        <authorList>
            <person name="Martinu J."/>
            <person name="Tarabai H."/>
            <person name="Stefka J."/>
            <person name="Hypsa V."/>
        </authorList>
    </citation>
    <scope>NUCLEOTIDE SEQUENCE [LARGE SCALE GENOMIC DNA]</scope>
    <source>
        <strain evidence="2">HR10_N</strain>
    </source>
</reference>
<dbReference type="Proteomes" id="UP001372834">
    <property type="component" value="Unassembled WGS sequence"/>
</dbReference>
<name>A0AAN8SDK6_POLSC</name>
<feature type="compositionally biased region" description="Basic and acidic residues" evidence="1">
    <location>
        <begin position="91"/>
        <end position="108"/>
    </location>
</feature>
<evidence type="ECO:0000313" key="3">
    <source>
        <dbReference type="Proteomes" id="UP001372834"/>
    </source>
</evidence>
<feature type="compositionally biased region" description="Polar residues" evidence="1">
    <location>
        <begin position="109"/>
        <end position="119"/>
    </location>
</feature>
<feature type="compositionally biased region" description="Polar residues" evidence="1">
    <location>
        <begin position="268"/>
        <end position="286"/>
    </location>
</feature>
<feature type="compositionally biased region" description="Basic and acidic residues" evidence="1">
    <location>
        <begin position="61"/>
        <end position="83"/>
    </location>
</feature>
<dbReference type="AlphaFoldDB" id="A0AAN8SDK6"/>
<sequence length="286" mass="32692">MSRPNIKSRLPNKTNSRPGLYSTPARVTGELSGQPSIRNTKEDIKYWKSREQELLTKIAELENKVSGKDPKAQENETAQEKCENSPAVVTSREKLNKSKLPAADKELQSQKSDGNTKNLKSSEEVINHLKIQNDDLRNALSKMTTILRDKTTTCITQEKKIAALLNQVESLKEVVAITKDLLNIRNMEVQHLSNDISSMETKIDCERQRHNQMLIKMDEAVKLNSELKKEYENQLRLFQHLRDSYEEKILLLSRDNKQKNENLVLEKSTLNSNKTNPDPQLQGSTP</sequence>